<dbReference type="PANTHER" id="PTHR35866">
    <property type="entry name" value="PUTATIVE-RELATED"/>
    <property type="match status" value="1"/>
</dbReference>
<dbReference type="PANTHER" id="PTHR35866:SF1">
    <property type="entry name" value="YKGJ FAMILY CYSTEINE CLUSTER PROTEIN"/>
    <property type="match status" value="1"/>
</dbReference>
<dbReference type="Proteomes" id="UP001151081">
    <property type="component" value="Unassembled WGS sequence"/>
</dbReference>
<keyword evidence="2" id="KW-1185">Reference proteome</keyword>
<evidence type="ECO:0000313" key="2">
    <source>
        <dbReference type="Proteomes" id="UP001151081"/>
    </source>
</evidence>
<dbReference type="InterPro" id="IPR005358">
    <property type="entry name" value="Puta_zinc/iron-chelating_dom"/>
</dbReference>
<dbReference type="AlphaFoldDB" id="A0A9X3X884"/>
<organism evidence="1 2">
    <name type="scientific">Polyangium jinanense</name>
    <dbReference type="NCBI Taxonomy" id="2829994"/>
    <lineage>
        <taxon>Bacteria</taxon>
        <taxon>Pseudomonadati</taxon>
        <taxon>Myxococcota</taxon>
        <taxon>Polyangia</taxon>
        <taxon>Polyangiales</taxon>
        <taxon>Polyangiaceae</taxon>
        <taxon>Polyangium</taxon>
    </lineage>
</organism>
<protein>
    <submittedName>
        <fullName evidence="1">YkgJ family cysteine cluster protein</fullName>
    </submittedName>
</protein>
<gene>
    <name evidence="1" type="ORF">KEG57_33870</name>
</gene>
<name>A0A9X3X884_9BACT</name>
<sequence length="141" mass="16314">MESAVAAGRTRVQYDCTKCVAFCCSIYERVEVTARDVKRLAAHFGLTPEVAEKRFTVHRFGGRILRRKKDPFFGKSCKFLHPETRGCTIYEGRPQACREYPGKSRCGYYDVLQFEREIQNDPTIVPIVRLTFKKQLRDAAR</sequence>
<accession>A0A9X3X884</accession>
<comment type="caution">
    <text evidence="1">The sequence shown here is derived from an EMBL/GenBank/DDBJ whole genome shotgun (WGS) entry which is preliminary data.</text>
</comment>
<evidence type="ECO:0000313" key="1">
    <source>
        <dbReference type="EMBL" id="MDC3985517.1"/>
    </source>
</evidence>
<reference evidence="1 2" key="1">
    <citation type="submission" date="2021-04" db="EMBL/GenBank/DDBJ databases">
        <title>Genome analysis of Polyangium sp.</title>
        <authorList>
            <person name="Li Y."/>
            <person name="Wang J."/>
        </authorList>
    </citation>
    <scope>NUCLEOTIDE SEQUENCE [LARGE SCALE GENOMIC DNA]</scope>
    <source>
        <strain evidence="1 2">SDU14</strain>
    </source>
</reference>
<dbReference type="Pfam" id="PF03692">
    <property type="entry name" value="CxxCxxCC"/>
    <property type="match status" value="1"/>
</dbReference>
<dbReference type="EMBL" id="JAGTJJ010000029">
    <property type="protein sequence ID" value="MDC3985517.1"/>
    <property type="molecule type" value="Genomic_DNA"/>
</dbReference>
<proteinExistence type="predicted"/>